<dbReference type="Proteomes" id="UP001139179">
    <property type="component" value="Unassembled WGS sequence"/>
</dbReference>
<evidence type="ECO:0000256" key="7">
    <source>
        <dbReference type="ARBA" id="ARBA00023136"/>
    </source>
</evidence>
<keyword evidence="3" id="KW-0645">Protease</keyword>
<dbReference type="Pfam" id="PF04647">
    <property type="entry name" value="AgrB"/>
    <property type="match status" value="1"/>
</dbReference>
<dbReference type="RefSeq" id="WP_251224836.1">
    <property type="nucleotide sequence ID" value="NZ_JAMBOL010000030.1"/>
</dbReference>
<protein>
    <submittedName>
        <fullName evidence="9">Accessory gene regulator B family protein</fullName>
    </submittedName>
</protein>
<evidence type="ECO:0000313" key="9">
    <source>
        <dbReference type="EMBL" id="MCM3716159.1"/>
    </source>
</evidence>
<dbReference type="SMART" id="SM00793">
    <property type="entry name" value="AgrB"/>
    <property type="match status" value="1"/>
</dbReference>
<dbReference type="EMBL" id="JAMBOL010000030">
    <property type="protein sequence ID" value="MCM3716159.1"/>
    <property type="molecule type" value="Genomic_DNA"/>
</dbReference>
<evidence type="ECO:0000256" key="6">
    <source>
        <dbReference type="ARBA" id="ARBA00022989"/>
    </source>
</evidence>
<keyword evidence="7 8" id="KW-0472">Membrane</keyword>
<dbReference type="GO" id="GO:0009372">
    <property type="term" value="P:quorum sensing"/>
    <property type="evidence" value="ECO:0007669"/>
    <property type="project" value="UniProtKB-KW"/>
</dbReference>
<dbReference type="GO" id="GO:0008233">
    <property type="term" value="F:peptidase activity"/>
    <property type="evidence" value="ECO:0007669"/>
    <property type="project" value="UniProtKB-KW"/>
</dbReference>
<evidence type="ECO:0000256" key="1">
    <source>
        <dbReference type="ARBA" id="ARBA00022475"/>
    </source>
</evidence>
<evidence type="ECO:0000256" key="2">
    <source>
        <dbReference type="ARBA" id="ARBA00022654"/>
    </source>
</evidence>
<proteinExistence type="predicted"/>
<reference evidence="9" key="1">
    <citation type="submission" date="2022-05" db="EMBL/GenBank/DDBJ databases">
        <title>Comparative Genomics of Spacecraft Associated Microbes.</title>
        <authorList>
            <person name="Tran M.T."/>
            <person name="Wright A."/>
            <person name="Seuylemezian A."/>
            <person name="Eisen J."/>
            <person name="Coil D."/>
        </authorList>
    </citation>
    <scope>NUCLEOTIDE SEQUENCE</scope>
    <source>
        <strain evidence="9">214.1.1</strain>
    </source>
</reference>
<evidence type="ECO:0000256" key="3">
    <source>
        <dbReference type="ARBA" id="ARBA00022670"/>
    </source>
</evidence>
<feature type="transmembrane region" description="Helical" evidence="8">
    <location>
        <begin position="55"/>
        <end position="71"/>
    </location>
</feature>
<feature type="transmembrane region" description="Helical" evidence="8">
    <location>
        <begin position="26"/>
        <end position="49"/>
    </location>
</feature>
<comment type="caution">
    <text evidence="9">The sequence shown here is derived from an EMBL/GenBank/DDBJ whole genome shotgun (WGS) entry which is preliminary data.</text>
</comment>
<evidence type="ECO:0000313" key="10">
    <source>
        <dbReference type="Proteomes" id="UP001139179"/>
    </source>
</evidence>
<dbReference type="GO" id="GO:0016020">
    <property type="term" value="C:membrane"/>
    <property type="evidence" value="ECO:0007669"/>
    <property type="project" value="InterPro"/>
</dbReference>
<sequence>MIEHWATLAASKIKNMNPEETAPHDVLVFGFTILINLFITFSLILLAGFLFGKTWLAFQVALSFMVIRILTGGAHLDRSLACSINSLCLVVLFLWLPITNALILVYAAVAFLLIIRFAPYYEPHQMKHSAEWEAKKKKAALACIVLFPVLFFTLQTPGFVTGALLQALLLTPFGISATHKLNTFTNKGGDYLEKRTS</sequence>
<keyword evidence="6 8" id="KW-1133">Transmembrane helix</keyword>
<name>A0A9X2DSI9_9BACI</name>
<evidence type="ECO:0000256" key="5">
    <source>
        <dbReference type="ARBA" id="ARBA00022801"/>
    </source>
</evidence>
<accession>A0A9X2DSI9</accession>
<feature type="transmembrane region" description="Helical" evidence="8">
    <location>
        <begin position="101"/>
        <end position="118"/>
    </location>
</feature>
<keyword evidence="4 8" id="KW-0812">Transmembrane</keyword>
<organism evidence="9 10">
    <name type="scientific">Halalkalibacter oceani</name>
    <dbReference type="NCBI Taxonomy" id="1653776"/>
    <lineage>
        <taxon>Bacteria</taxon>
        <taxon>Bacillati</taxon>
        <taxon>Bacillota</taxon>
        <taxon>Bacilli</taxon>
        <taxon>Bacillales</taxon>
        <taxon>Bacillaceae</taxon>
        <taxon>Halalkalibacter</taxon>
    </lineage>
</organism>
<keyword evidence="1" id="KW-1003">Cell membrane</keyword>
<keyword evidence="5" id="KW-0378">Hydrolase</keyword>
<dbReference type="AlphaFoldDB" id="A0A9X2DSI9"/>
<evidence type="ECO:0000256" key="8">
    <source>
        <dbReference type="SAM" id="Phobius"/>
    </source>
</evidence>
<evidence type="ECO:0000256" key="4">
    <source>
        <dbReference type="ARBA" id="ARBA00022692"/>
    </source>
</evidence>
<gene>
    <name evidence="9" type="ORF">M3202_19120</name>
</gene>
<dbReference type="GO" id="GO:0006508">
    <property type="term" value="P:proteolysis"/>
    <property type="evidence" value="ECO:0007669"/>
    <property type="project" value="UniProtKB-KW"/>
</dbReference>
<keyword evidence="2" id="KW-0673">Quorum sensing</keyword>
<feature type="transmembrane region" description="Helical" evidence="8">
    <location>
        <begin position="139"/>
        <end position="160"/>
    </location>
</feature>
<keyword evidence="10" id="KW-1185">Reference proteome</keyword>
<dbReference type="InterPro" id="IPR006741">
    <property type="entry name" value="AgrB"/>
</dbReference>